<dbReference type="EMBL" id="CP129013">
    <property type="protein sequence ID" value="WLR41281.1"/>
    <property type="molecule type" value="Genomic_DNA"/>
</dbReference>
<evidence type="ECO:0000313" key="1">
    <source>
        <dbReference type="EMBL" id="WLR41281.1"/>
    </source>
</evidence>
<sequence>MNRIKNVLKRFLMIILFFAAVISTLNSISGVEAQDIRHALKSNHELYDQNPFKMIGLFYKSLHSQSAQLQKLHLVKRK</sequence>
<proteinExistence type="predicted"/>
<gene>
    <name evidence="1" type="ORF">LC087_10075</name>
</gene>
<organism evidence="1 2">
    <name type="scientific">Bacillus carboniphilus</name>
    <dbReference type="NCBI Taxonomy" id="86663"/>
    <lineage>
        <taxon>Bacteria</taxon>
        <taxon>Bacillati</taxon>
        <taxon>Bacillota</taxon>
        <taxon>Bacilli</taxon>
        <taxon>Bacillales</taxon>
        <taxon>Bacillaceae</taxon>
        <taxon>Bacillus</taxon>
    </lineage>
</organism>
<keyword evidence="2" id="KW-1185">Reference proteome</keyword>
<name>A0ABY9JUC1_9BACI</name>
<protein>
    <submittedName>
        <fullName evidence="1">Uncharacterized protein</fullName>
    </submittedName>
</protein>
<dbReference type="RefSeq" id="WP_306019539.1">
    <property type="nucleotide sequence ID" value="NZ_CP129013.1"/>
</dbReference>
<accession>A0ABY9JUC1</accession>
<evidence type="ECO:0000313" key="2">
    <source>
        <dbReference type="Proteomes" id="UP001197974"/>
    </source>
</evidence>
<dbReference type="Proteomes" id="UP001197974">
    <property type="component" value="Chromosome"/>
</dbReference>
<reference evidence="1 2" key="1">
    <citation type="submission" date="2023-06" db="EMBL/GenBank/DDBJ databases">
        <title>Five Gram-positive bacteria isolated from mangrove sediments in Shenzhen, Guangdong, China.</title>
        <authorList>
            <person name="Yu S."/>
            <person name="Zheng W."/>
            <person name="Huang Y."/>
        </authorList>
    </citation>
    <scope>NUCLEOTIDE SEQUENCE [LARGE SCALE GENOMIC DNA]</scope>
    <source>
        <strain evidence="1 2">SaN35-3</strain>
    </source>
</reference>